<organism evidence="1 2">
    <name type="scientific">Elaeophora elaphi</name>
    <dbReference type="NCBI Taxonomy" id="1147741"/>
    <lineage>
        <taxon>Eukaryota</taxon>
        <taxon>Metazoa</taxon>
        <taxon>Ecdysozoa</taxon>
        <taxon>Nematoda</taxon>
        <taxon>Chromadorea</taxon>
        <taxon>Rhabditida</taxon>
        <taxon>Spirurina</taxon>
        <taxon>Spiruromorpha</taxon>
        <taxon>Filarioidea</taxon>
        <taxon>Onchocercidae</taxon>
        <taxon>Elaeophora</taxon>
    </lineage>
</organism>
<accession>A0A0R3RI88</accession>
<evidence type="ECO:0000313" key="1">
    <source>
        <dbReference type="Proteomes" id="UP000050640"/>
    </source>
</evidence>
<dbReference type="Proteomes" id="UP000050640">
    <property type="component" value="Unplaced"/>
</dbReference>
<dbReference type="AlphaFoldDB" id="A0A0R3RI88"/>
<keyword evidence="1" id="KW-1185">Reference proteome</keyword>
<proteinExistence type="predicted"/>
<name>A0A0R3RI88_9BILA</name>
<sequence length="119" mass="13643">MEDDELDEVLKDLHSKKTFSAVFTDNFVEKRISKYLENIRNNLVEAGDSFPEEGQETDRDGIWMKLCDDMTMRSSTPMNTKSPTLHAWQDDTDGTLLYGKLTRNSTISSKTTMKGRDKV</sequence>
<dbReference type="WBParaSite" id="EEL_0000119501-mRNA-1">
    <property type="protein sequence ID" value="EEL_0000119501-mRNA-1"/>
    <property type="gene ID" value="EEL_0000119501"/>
</dbReference>
<evidence type="ECO:0000313" key="2">
    <source>
        <dbReference type="WBParaSite" id="EEL_0000119501-mRNA-1"/>
    </source>
</evidence>
<protein>
    <submittedName>
        <fullName evidence="2">TCTP domain-containing protein</fullName>
    </submittedName>
</protein>
<reference evidence="2" key="1">
    <citation type="submission" date="2017-02" db="UniProtKB">
        <authorList>
            <consortium name="WormBaseParasite"/>
        </authorList>
    </citation>
    <scope>IDENTIFICATION</scope>
</reference>